<evidence type="ECO:0000313" key="3">
    <source>
        <dbReference type="Proteomes" id="UP000326912"/>
    </source>
</evidence>
<dbReference type="SUPFAM" id="SSF56091">
    <property type="entry name" value="DNA ligase/mRNA capping enzyme, catalytic domain"/>
    <property type="match status" value="1"/>
</dbReference>
<dbReference type="Gene3D" id="3.30.470.30">
    <property type="entry name" value="DNA ligase/mRNA capping enzyme"/>
    <property type="match status" value="1"/>
</dbReference>
<dbReference type="PANTHER" id="PTHR43883:SF1">
    <property type="entry name" value="GLUCONOKINASE"/>
    <property type="match status" value="1"/>
</dbReference>
<dbReference type="EMBL" id="BKZW01000001">
    <property type="protein sequence ID" value="GER86916.1"/>
    <property type="molecule type" value="Genomic_DNA"/>
</dbReference>
<organism evidence="2 3">
    <name type="scientific">Dictyobacter vulcani</name>
    <dbReference type="NCBI Taxonomy" id="2607529"/>
    <lineage>
        <taxon>Bacteria</taxon>
        <taxon>Bacillati</taxon>
        <taxon>Chloroflexota</taxon>
        <taxon>Ktedonobacteria</taxon>
        <taxon>Ktedonobacterales</taxon>
        <taxon>Dictyobacteraceae</taxon>
        <taxon>Dictyobacter</taxon>
    </lineage>
</organism>
<accession>A0A5J4KNX3</accession>
<keyword evidence="2" id="KW-0436">Ligase</keyword>
<comment type="caution">
    <text evidence="2">The sequence shown here is derived from an EMBL/GenBank/DDBJ whole genome shotgun (WGS) entry which is preliminary data.</text>
</comment>
<gene>
    <name evidence="2" type="ORF">KDW_10780</name>
</gene>
<proteinExistence type="predicted"/>
<feature type="domain" description="RNA ligase" evidence="1">
    <location>
        <begin position="37"/>
        <end position="228"/>
    </location>
</feature>
<reference evidence="2 3" key="1">
    <citation type="submission" date="2019-10" db="EMBL/GenBank/DDBJ databases">
        <title>Dictyobacter vulcani sp. nov., within the class Ktedonobacteria, isolated from soil of volcanic Mt. Zao.</title>
        <authorList>
            <person name="Zheng Y."/>
            <person name="Wang C.M."/>
            <person name="Sakai Y."/>
            <person name="Abe K."/>
            <person name="Yokota A."/>
            <person name="Yabe S."/>
        </authorList>
    </citation>
    <scope>NUCLEOTIDE SEQUENCE [LARGE SCALE GENOMIC DNA]</scope>
    <source>
        <strain evidence="2 3">W12</strain>
    </source>
</reference>
<dbReference type="Pfam" id="PF09414">
    <property type="entry name" value="RNA_ligase"/>
    <property type="match status" value="1"/>
</dbReference>
<sequence>MSAIYKYPRTPHLEGSGLQKGDEDLAILPFRSLAGKQLVIEEKVDGANSAISLDARGQLLLQSRGHYLTGGPREAQFQLLKTWAYSHTAEFWEVLANRYILYGEWLYAKHTVFYTALPHYFLEFDIYDKQPETFLSTAQRHILLEQLPFVVSARIVYQGQLQSLQQLQELLTRSPYIGDNHLKKLQESCQKKLLRSDLALKETDPSTLMEGLYIKVETAGSVTERWKYVRPGFKQALQSSESHWMNRPIIPNLLRQDATLF</sequence>
<name>A0A5J4KNX3_9CHLR</name>
<dbReference type="RefSeq" id="WP_151754971.1">
    <property type="nucleotide sequence ID" value="NZ_BKZW01000001.1"/>
</dbReference>
<dbReference type="GO" id="GO:0016874">
    <property type="term" value="F:ligase activity"/>
    <property type="evidence" value="ECO:0007669"/>
    <property type="project" value="UniProtKB-KW"/>
</dbReference>
<dbReference type="InterPro" id="IPR021122">
    <property type="entry name" value="RNA_ligase_dom_REL/Rnl2"/>
</dbReference>
<dbReference type="Proteomes" id="UP000326912">
    <property type="component" value="Unassembled WGS sequence"/>
</dbReference>
<dbReference type="InterPro" id="IPR052732">
    <property type="entry name" value="Cell-binding_unc_protein"/>
</dbReference>
<evidence type="ECO:0000313" key="2">
    <source>
        <dbReference type="EMBL" id="GER86916.1"/>
    </source>
</evidence>
<protein>
    <submittedName>
        <fullName evidence="2">DNA ligase III</fullName>
    </submittedName>
</protein>
<dbReference type="PANTHER" id="PTHR43883">
    <property type="entry name" value="SLR0207 PROTEIN"/>
    <property type="match status" value="1"/>
</dbReference>
<keyword evidence="3" id="KW-1185">Reference proteome</keyword>
<dbReference type="AlphaFoldDB" id="A0A5J4KNX3"/>
<evidence type="ECO:0000259" key="1">
    <source>
        <dbReference type="Pfam" id="PF09414"/>
    </source>
</evidence>